<comment type="caution">
    <text evidence="4">The sequence shown here is derived from an EMBL/GenBank/DDBJ whole genome shotgun (WGS) entry which is preliminary data.</text>
</comment>
<name>A0AAW1W6L2_RUBAR</name>
<protein>
    <recommendedName>
        <fullName evidence="3">Glabrous enhancer-binding protein-like DBD domain-containing protein</fullName>
    </recommendedName>
</protein>
<dbReference type="PANTHER" id="PTHR31662:SF1">
    <property type="entry name" value="OS01G0249900 PROTEIN"/>
    <property type="match status" value="1"/>
</dbReference>
<dbReference type="AlphaFoldDB" id="A0AAW1W6L2"/>
<reference evidence="4 5" key="1">
    <citation type="journal article" date="2023" name="G3 (Bethesda)">
        <title>A chromosome-length genome assembly and annotation of blackberry (Rubus argutus, cv. 'Hillquist').</title>
        <authorList>
            <person name="Bruna T."/>
            <person name="Aryal R."/>
            <person name="Dudchenko O."/>
            <person name="Sargent D.J."/>
            <person name="Mead D."/>
            <person name="Buti M."/>
            <person name="Cavallini A."/>
            <person name="Hytonen T."/>
            <person name="Andres J."/>
            <person name="Pham M."/>
            <person name="Weisz D."/>
            <person name="Mascagni F."/>
            <person name="Usai G."/>
            <person name="Natali L."/>
            <person name="Bassil N."/>
            <person name="Fernandez G.E."/>
            <person name="Lomsadze A."/>
            <person name="Armour M."/>
            <person name="Olukolu B."/>
            <person name="Poorten T."/>
            <person name="Britton C."/>
            <person name="Davik J."/>
            <person name="Ashrafi H."/>
            <person name="Aiden E.L."/>
            <person name="Borodovsky M."/>
            <person name="Worthington M."/>
        </authorList>
    </citation>
    <scope>NUCLEOTIDE SEQUENCE [LARGE SCALE GENOMIC DNA]</scope>
    <source>
        <strain evidence="4">PI 553951</strain>
    </source>
</reference>
<accession>A0AAW1W6L2</accession>
<feature type="domain" description="Glabrous enhancer-binding protein-like DBD" evidence="3">
    <location>
        <begin position="101"/>
        <end position="193"/>
    </location>
</feature>
<dbReference type="Pfam" id="PF04504">
    <property type="entry name" value="GeBP-like_DBD"/>
    <property type="match status" value="1"/>
</dbReference>
<keyword evidence="5" id="KW-1185">Reference proteome</keyword>
<proteinExistence type="inferred from homology"/>
<feature type="compositionally biased region" description="Acidic residues" evidence="2">
    <location>
        <begin position="53"/>
        <end position="66"/>
    </location>
</feature>
<evidence type="ECO:0000256" key="1">
    <source>
        <dbReference type="ARBA" id="ARBA00010820"/>
    </source>
</evidence>
<organism evidence="4 5">
    <name type="scientific">Rubus argutus</name>
    <name type="common">Southern blackberry</name>
    <dbReference type="NCBI Taxonomy" id="59490"/>
    <lineage>
        <taxon>Eukaryota</taxon>
        <taxon>Viridiplantae</taxon>
        <taxon>Streptophyta</taxon>
        <taxon>Embryophyta</taxon>
        <taxon>Tracheophyta</taxon>
        <taxon>Spermatophyta</taxon>
        <taxon>Magnoliopsida</taxon>
        <taxon>eudicotyledons</taxon>
        <taxon>Gunneridae</taxon>
        <taxon>Pentapetalae</taxon>
        <taxon>rosids</taxon>
        <taxon>fabids</taxon>
        <taxon>Rosales</taxon>
        <taxon>Rosaceae</taxon>
        <taxon>Rosoideae</taxon>
        <taxon>Rosoideae incertae sedis</taxon>
        <taxon>Rubus</taxon>
    </lineage>
</organism>
<dbReference type="InterPro" id="IPR053932">
    <property type="entry name" value="GeBP-like_DBD"/>
</dbReference>
<evidence type="ECO:0000313" key="4">
    <source>
        <dbReference type="EMBL" id="KAK9919615.1"/>
    </source>
</evidence>
<evidence type="ECO:0000259" key="3">
    <source>
        <dbReference type="Pfam" id="PF04504"/>
    </source>
</evidence>
<feature type="region of interest" description="Disordered" evidence="2">
    <location>
        <begin position="12"/>
        <end position="77"/>
    </location>
</feature>
<dbReference type="GO" id="GO:0006355">
    <property type="term" value="P:regulation of DNA-templated transcription"/>
    <property type="evidence" value="ECO:0007669"/>
    <property type="project" value="InterPro"/>
</dbReference>
<dbReference type="EMBL" id="JBEDUW010000006">
    <property type="protein sequence ID" value="KAK9919615.1"/>
    <property type="molecule type" value="Genomic_DNA"/>
</dbReference>
<dbReference type="Proteomes" id="UP001457282">
    <property type="component" value="Unassembled WGS sequence"/>
</dbReference>
<evidence type="ECO:0000313" key="5">
    <source>
        <dbReference type="Proteomes" id="UP001457282"/>
    </source>
</evidence>
<dbReference type="GO" id="GO:0005634">
    <property type="term" value="C:nucleus"/>
    <property type="evidence" value="ECO:0007669"/>
    <property type="project" value="TreeGrafter"/>
</dbReference>
<feature type="compositionally biased region" description="Polar residues" evidence="2">
    <location>
        <begin position="67"/>
        <end position="76"/>
    </location>
</feature>
<dbReference type="PANTHER" id="PTHR31662">
    <property type="entry name" value="BNAANNG10740D PROTEIN-RELATED"/>
    <property type="match status" value="1"/>
</dbReference>
<comment type="similarity">
    <text evidence="1">Belongs to the GeBP family.</text>
</comment>
<sequence>MPWPLLKWIMYSSSSSSSSEYEEFVDGISKKGDDHHHPNEQAEQNHDIHEGYGDDDVSYEPQEDETSNSSDYTFTITEPRRKRRRVDNKEAVTTVRVKRRKRVWSKEDELELLKNFLDYRTRPRTAGETASFYDEVNPKLKEQFNKRKLVEKLGRLKKKHRNMVNKMMSNNGQEFRFRNPHDKAIFEISHRVWAESPLCNIQEKNVVVDSHDVGSKTTSMNNGDDEGNNDVRGLIIGLATNPIPLSLINYGGRGGEVVDDKWREQQILELEAYSKRLELVQHQVKAALDDLRSK</sequence>
<feature type="compositionally biased region" description="Basic and acidic residues" evidence="2">
    <location>
        <begin position="28"/>
        <end position="52"/>
    </location>
</feature>
<evidence type="ECO:0000256" key="2">
    <source>
        <dbReference type="SAM" id="MobiDB-lite"/>
    </source>
</evidence>
<gene>
    <name evidence="4" type="ORF">M0R45_028201</name>
</gene>
<dbReference type="InterPro" id="IPR007592">
    <property type="entry name" value="GEBP"/>
</dbReference>